<evidence type="ECO:0000313" key="1">
    <source>
        <dbReference type="EMBL" id="KAB7788991.1"/>
    </source>
</evidence>
<gene>
    <name evidence="1" type="ORF">F7D09_2048</name>
</gene>
<name>A0A6I1GR16_9BIFI</name>
<dbReference type="Proteomes" id="UP000441772">
    <property type="component" value="Unassembled WGS sequence"/>
</dbReference>
<organism evidence="1 2">
    <name type="scientific">Bifidobacterium leontopitheci</name>
    <dbReference type="NCBI Taxonomy" id="2650774"/>
    <lineage>
        <taxon>Bacteria</taxon>
        <taxon>Bacillati</taxon>
        <taxon>Actinomycetota</taxon>
        <taxon>Actinomycetes</taxon>
        <taxon>Bifidobacteriales</taxon>
        <taxon>Bifidobacteriaceae</taxon>
        <taxon>Bifidobacterium</taxon>
    </lineage>
</organism>
<dbReference type="RefSeq" id="WP_152235446.1">
    <property type="nucleotide sequence ID" value="NZ_JBHSKZ010000007.1"/>
</dbReference>
<accession>A0A6I1GR16</accession>
<dbReference type="AlphaFoldDB" id="A0A6I1GR16"/>
<proteinExistence type="predicted"/>
<keyword evidence="2" id="KW-1185">Reference proteome</keyword>
<evidence type="ECO:0000313" key="2">
    <source>
        <dbReference type="Proteomes" id="UP000441772"/>
    </source>
</evidence>
<comment type="caution">
    <text evidence="1">The sequence shown here is derived from an EMBL/GenBank/DDBJ whole genome shotgun (WGS) entry which is preliminary data.</text>
</comment>
<sequence>MDSMKRGMPTNDAVLRMHAMMAENTNEWYLTGDHDGPRIITHDTDDIKDSSVLKTAVTGNPYSIIQDVTPEYQASDRSAKVGLGSVDRASGKKISKKLGDMAVDYADQHGFTVWKAVKADADEAKSLIENAHPSVKKWSGIGDKAQSRIAQLDIVISTIDTACELLGWKNPIDEWIRKPFSGDWTQIDQSIAQWEALSQGLDKLSKTLDECAQEAKNGAWEGKAGEAFATCCGTVSKLFGDGVSPSKELAQALEGLSELAKNTLQLVLETLDTVISMAKGIMNLIQDGSLWWDGFHTVKLFLDGFDMAATVRKAWKLKDKLIDAFQKLQKAMSEFAECTSAMTSLADQTQGIRAVAAS</sequence>
<dbReference type="EMBL" id="WBVT01000056">
    <property type="protein sequence ID" value="KAB7788991.1"/>
    <property type="molecule type" value="Genomic_DNA"/>
</dbReference>
<reference evidence="1 2" key="1">
    <citation type="submission" date="2019-09" db="EMBL/GenBank/DDBJ databases">
        <title>Characterization of the phylogenetic diversity of two novel species belonging to the genus Bifidobacterium: Bifidobacterium cebidarum sp. nov. and Bifidobacterium leontopitheci sp. nov.</title>
        <authorList>
            <person name="Lugli G.A."/>
            <person name="Duranti S."/>
            <person name="Milani C."/>
            <person name="Turroni F."/>
            <person name="Ventura M."/>
        </authorList>
    </citation>
    <scope>NUCLEOTIDE SEQUENCE [LARGE SCALE GENOMIC DNA]</scope>
    <source>
        <strain evidence="1 2">LMG 31471</strain>
    </source>
</reference>
<protein>
    <submittedName>
        <fullName evidence="1">Uncharacterized protein</fullName>
    </submittedName>
</protein>